<dbReference type="InterPro" id="IPR006115">
    <property type="entry name" value="6PGDH_NADP-bd"/>
</dbReference>
<evidence type="ECO:0000256" key="3">
    <source>
        <dbReference type="SAM" id="SignalP"/>
    </source>
</evidence>
<accession>A0A1H5M7P4</accession>
<feature type="domain" description="6-phosphogluconate dehydrogenase NADP-binding" evidence="4">
    <location>
        <begin position="9"/>
        <end position="161"/>
    </location>
</feature>
<dbReference type="GO" id="GO:0050661">
    <property type="term" value="F:NADP binding"/>
    <property type="evidence" value="ECO:0007669"/>
    <property type="project" value="InterPro"/>
</dbReference>
<dbReference type="Proteomes" id="UP000181980">
    <property type="component" value="Unassembled WGS sequence"/>
</dbReference>
<evidence type="ECO:0000313" key="7">
    <source>
        <dbReference type="Proteomes" id="UP000181980"/>
    </source>
</evidence>
<dbReference type="InterPro" id="IPR048666">
    <property type="entry name" value="RedAm-like_C"/>
</dbReference>
<keyword evidence="2" id="KW-0560">Oxidoreductase</keyword>
<evidence type="ECO:0000259" key="4">
    <source>
        <dbReference type="Pfam" id="PF03446"/>
    </source>
</evidence>
<evidence type="ECO:0000256" key="2">
    <source>
        <dbReference type="ARBA" id="ARBA00023002"/>
    </source>
</evidence>
<dbReference type="PIRSF" id="PIRSF000103">
    <property type="entry name" value="HIBADH"/>
    <property type="match status" value="1"/>
</dbReference>
<feature type="signal peptide" evidence="3">
    <location>
        <begin position="1"/>
        <end position="22"/>
    </location>
</feature>
<protein>
    <submittedName>
        <fullName evidence="6">3-hydroxyisobutyrate dehydrogenase</fullName>
    </submittedName>
</protein>
<evidence type="ECO:0000259" key="5">
    <source>
        <dbReference type="Pfam" id="PF21761"/>
    </source>
</evidence>
<reference evidence="7" key="1">
    <citation type="submission" date="2016-10" db="EMBL/GenBank/DDBJ databases">
        <authorList>
            <person name="Varghese N."/>
            <person name="Submissions S."/>
        </authorList>
    </citation>
    <scope>NUCLEOTIDE SEQUENCE [LARGE SCALE GENOMIC DNA]</scope>
    <source>
        <strain evidence="7">DSM 45237</strain>
    </source>
</reference>
<dbReference type="EMBL" id="FNUC01000003">
    <property type="protein sequence ID" value="SEE84398.1"/>
    <property type="molecule type" value="Genomic_DNA"/>
</dbReference>
<dbReference type="Pfam" id="PF21761">
    <property type="entry name" value="RedAm-like_C"/>
    <property type="match status" value="1"/>
</dbReference>
<comment type="similarity">
    <text evidence="1">Belongs to the HIBADH-related family.</text>
</comment>
<organism evidence="6 7">
    <name type="scientific">Jiangella alba</name>
    <dbReference type="NCBI Taxonomy" id="561176"/>
    <lineage>
        <taxon>Bacteria</taxon>
        <taxon>Bacillati</taxon>
        <taxon>Actinomycetota</taxon>
        <taxon>Actinomycetes</taxon>
        <taxon>Jiangellales</taxon>
        <taxon>Jiangellaceae</taxon>
        <taxon>Jiangella</taxon>
    </lineage>
</organism>
<evidence type="ECO:0000256" key="1">
    <source>
        <dbReference type="ARBA" id="ARBA00009080"/>
    </source>
</evidence>
<proteinExistence type="inferred from homology"/>
<name>A0A1H5M7P4_9ACTN</name>
<dbReference type="Pfam" id="PF03446">
    <property type="entry name" value="NAD_binding_2"/>
    <property type="match status" value="1"/>
</dbReference>
<dbReference type="Gene3D" id="1.10.1040.10">
    <property type="entry name" value="N-(1-d-carboxylethyl)-l-norvaline Dehydrogenase, domain 2"/>
    <property type="match status" value="1"/>
</dbReference>
<feature type="domain" description="NADPH-dependent reductive aminase-like C-terminal" evidence="5">
    <location>
        <begin position="166"/>
        <end position="289"/>
    </location>
</feature>
<dbReference type="InterPro" id="IPR013328">
    <property type="entry name" value="6PGD_dom2"/>
</dbReference>
<evidence type="ECO:0000313" key="6">
    <source>
        <dbReference type="EMBL" id="SEE84398.1"/>
    </source>
</evidence>
<dbReference type="InterPro" id="IPR015815">
    <property type="entry name" value="HIBADH-related"/>
</dbReference>
<dbReference type="Gene3D" id="3.40.50.720">
    <property type="entry name" value="NAD(P)-binding Rossmann-like Domain"/>
    <property type="match status" value="1"/>
</dbReference>
<dbReference type="RefSeq" id="WP_069113290.1">
    <property type="nucleotide sequence ID" value="NZ_FNUC01000003.1"/>
</dbReference>
<keyword evidence="3" id="KW-0732">Signal</keyword>
<dbReference type="InterPro" id="IPR051265">
    <property type="entry name" value="HIBADH-related_NP60_sf"/>
</dbReference>
<gene>
    <name evidence="6" type="ORF">SAMN04488561_2943</name>
</gene>
<dbReference type="InterPro" id="IPR036291">
    <property type="entry name" value="NAD(P)-bd_dom_sf"/>
</dbReference>
<keyword evidence="7" id="KW-1185">Reference proteome</keyword>
<dbReference type="PANTHER" id="PTHR43580:SF2">
    <property type="entry name" value="CYTOKINE-LIKE NUCLEAR FACTOR N-PAC"/>
    <property type="match status" value="1"/>
</dbReference>
<sequence length="292" mass="29657">MTRPASTSVTVLGLGSMGTALARAFLAAGHTVTVWNRTAAKAAPLTAEGAQSAATAADAVAASPLVVACLTGYDETRQLLEPVTATLAGRTLVALNSGTPAAARGFAAWAGDHGIGYLDGAVKDVPGAVGQAGTLLYYAGAADVFAEHEATLRALGGDTVLLGDEPDLAKFYESAVGTALLPALVGFFAGAAAGRTRGIAAGDLVPYAVRWMEMIAAILPGFAAEIDARDYREGASSVNLFLAGADWDVEFARDAKVDHTWLQPLHDLVRKAAAAGHGEDSIAALTEVLGAP</sequence>
<dbReference type="AlphaFoldDB" id="A0A1H5M7P4"/>
<dbReference type="PANTHER" id="PTHR43580">
    <property type="entry name" value="OXIDOREDUCTASE GLYR1-RELATED"/>
    <property type="match status" value="1"/>
</dbReference>
<dbReference type="OrthoDB" id="5176214at2"/>
<dbReference type="SUPFAM" id="SSF51735">
    <property type="entry name" value="NAD(P)-binding Rossmann-fold domains"/>
    <property type="match status" value="1"/>
</dbReference>
<dbReference type="STRING" id="561176.SAMN04488561_2943"/>
<feature type="chain" id="PRO_5010332824" evidence="3">
    <location>
        <begin position="23"/>
        <end position="292"/>
    </location>
</feature>
<dbReference type="GO" id="GO:0016491">
    <property type="term" value="F:oxidoreductase activity"/>
    <property type="evidence" value="ECO:0007669"/>
    <property type="project" value="UniProtKB-KW"/>
</dbReference>